<dbReference type="EMBL" id="NIHT01000010">
    <property type="protein sequence ID" value="PLT75611.1"/>
    <property type="molecule type" value="Genomic_DNA"/>
</dbReference>
<evidence type="ECO:0000313" key="6">
    <source>
        <dbReference type="Proteomes" id="UP000235093"/>
    </source>
</evidence>
<evidence type="ECO:0000256" key="1">
    <source>
        <dbReference type="ARBA" id="ARBA00023125"/>
    </source>
</evidence>
<dbReference type="Gene3D" id="2.40.50.140">
    <property type="entry name" value="Nucleic acid-binding proteins"/>
    <property type="match status" value="1"/>
</dbReference>
<reference evidence="5 6" key="1">
    <citation type="journal article" date="2017" name="Genome Med.">
        <title>A novel Ruminococcus gnavus clade enriched in inflammatory bowel disease patients.</title>
        <authorList>
            <person name="Hall A.B."/>
            <person name="Yassour M."/>
            <person name="Sauk J."/>
            <person name="Garner A."/>
            <person name="Jiang X."/>
            <person name="Arthur T."/>
            <person name="Lagoudas G.K."/>
            <person name="Vatanen T."/>
            <person name="Fornelos N."/>
            <person name="Wilson R."/>
            <person name="Bertha M."/>
            <person name="Cohen M."/>
            <person name="Garber J."/>
            <person name="Khalili H."/>
            <person name="Gevers D."/>
            <person name="Ananthakrishnan A.N."/>
            <person name="Kugathasan S."/>
            <person name="Lander E.S."/>
            <person name="Blainey P."/>
            <person name="Vlamakis H."/>
            <person name="Xavier R.J."/>
            <person name="Huttenhower C."/>
        </authorList>
    </citation>
    <scope>NUCLEOTIDE SEQUENCE [LARGE SCALE GENOMIC DNA]</scope>
    <source>
        <strain evidence="5 6">RJX1125</strain>
    </source>
</reference>
<dbReference type="InterPro" id="IPR012340">
    <property type="entry name" value="NA-bd_OB-fold"/>
</dbReference>
<dbReference type="AlphaFoldDB" id="A0A2N5PKE3"/>
<dbReference type="RefSeq" id="WP_101883943.1">
    <property type="nucleotide sequence ID" value="NZ_NIHT01000010.1"/>
</dbReference>
<dbReference type="HAMAP" id="MF_00984">
    <property type="entry name" value="SSB"/>
    <property type="match status" value="1"/>
</dbReference>
<name>A0A2N5PKE3_MEDGN</name>
<sequence>MNKIILCGRLTADIEMRYTNDGKAVASFNFAVNRRFKRDGDPEADFFQCVAFGKIAETFKKCNVGKGTKLLIEGEMRNNNYERDGVRHYGMQLIVNSFEFCESNGSSGQSAPQYGQPDPDGFQNVPDGVDEELPFM</sequence>
<dbReference type="PROSITE" id="PS50935">
    <property type="entry name" value="SSB"/>
    <property type="match status" value="1"/>
</dbReference>
<comment type="subunit">
    <text evidence="2">Homotetramer.</text>
</comment>
<comment type="caution">
    <text evidence="2">Lacks conserved residue(s) required for the propagation of feature annotation.</text>
</comment>
<dbReference type="GO" id="GO:0009295">
    <property type="term" value="C:nucleoid"/>
    <property type="evidence" value="ECO:0007669"/>
    <property type="project" value="TreeGrafter"/>
</dbReference>
<protein>
    <recommendedName>
        <fullName evidence="2 3">Single-stranded DNA-binding protein</fullName>
        <shortName evidence="2">SSB</shortName>
    </recommendedName>
</protein>
<dbReference type="PANTHER" id="PTHR10302">
    <property type="entry name" value="SINGLE-STRANDED DNA-BINDING PROTEIN"/>
    <property type="match status" value="1"/>
</dbReference>
<dbReference type="PIRSF" id="PIRSF002070">
    <property type="entry name" value="SSB"/>
    <property type="match status" value="1"/>
</dbReference>
<dbReference type="CDD" id="cd04496">
    <property type="entry name" value="SSB_OBF"/>
    <property type="match status" value="1"/>
</dbReference>
<dbReference type="InterPro" id="IPR011344">
    <property type="entry name" value="ssDNA-bd"/>
</dbReference>
<dbReference type="PANTHER" id="PTHR10302:SF27">
    <property type="entry name" value="SINGLE-STRANDED DNA-BINDING PROTEIN"/>
    <property type="match status" value="1"/>
</dbReference>
<proteinExistence type="inferred from homology"/>
<dbReference type="Pfam" id="PF00436">
    <property type="entry name" value="SSB"/>
    <property type="match status" value="1"/>
</dbReference>
<organism evidence="5 6">
    <name type="scientific">Mediterraneibacter gnavus</name>
    <name type="common">Ruminococcus gnavus</name>
    <dbReference type="NCBI Taxonomy" id="33038"/>
    <lineage>
        <taxon>Bacteria</taxon>
        <taxon>Bacillati</taxon>
        <taxon>Bacillota</taxon>
        <taxon>Clostridia</taxon>
        <taxon>Lachnospirales</taxon>
        <taxon>Lachnospiraceae</taxon>
        <taxon>Mediterraneibacter</taxon>
    </lineage>
</organism>
<evidence type="ECO:0000256" key="2">
    <source>
        <dbReference type="HAMAP-Rule" id="MF_00984"/>
    </source>
</evidence>
<dbReference type="Proteomes" id="UP000235093">
    <property type="component" value="Unassembled WGS sequence"/>
</dbReference>
<comment type="caution">
    <text evidence="5">The sequence shown here is derived from an EMBL/GenBank/DDBJ whole genome shotgun (WGS) entry which is preliminary data.</text>
</comment>
<gene>
    <name evidence="5" type="ORF">CDL23_07935</name>
</gene>
<keyword evidence="1 2" id="KW-0238">DNA-binding</keyword>
<dbReference type="NCBIfam" id="TIGR00621">
    <property type="entry name" value="ssb"/>
    <property type="match status" value="1"/>
</dbReference>
<evidence type="ECO:0000256" key="3">
    <source>
        <dbReference type="PIRNR" id="PIRNR002070"/>
    </source>
</evidence>
<evidence type="ECO:0000313" key="5">
    <source>
        <dbReference type="EMBL" id="PLT75611.1"/>
    </source>
</evidence>
<feature type="compositionally biased region" description="Polar residues" evidence="4">
    <location>
        <begin position="103"/>
        <end position="113"/>
    </location>
</feature>
<dbReference type="InterPro" id="IPR000424">
    <property type="entry name" value="Primosome_PriB/ssb"/>
</dbReference>
<dbReference type="GO" id="GO:0003697">
    <property type="term" value="F:single-stranded DNA binding"/>
    <property type="evidence" value="ECO:0007669"/>
    <property type="project" value="UniProtKB-UniRule"/>
</dbReference>
<feature type="region of interest" description="Disordered" evidence="4">
    <location>
        <begin position="103"/>
        <end position="136"/>
    </location>
</feature>
<dbReference type="SUPFAM" id="SSF50249">
    <property type="entry name" value="Nucleic acid-binding proteins"/>
    <property type="match status" value="1"/>
</dbReference>
<evidence type="ECO:0000256" key="4">
    <source>
        <dbReference type="SAM" id="MobiDB-lite"/>
    </source>
</evidence>
<accession>A0A2N5PKE3</accession>
<dbReference type="GO" id="GO:0006260">
    <property type="term" value="P:DNA replication"/>
    <property type="evidence" value="ECO:0007669"/>
    <property type="project" value="InterPro"/>
</dbReference>